<name>A0ABD1YGU0_9MARC</name>
<organism evidence="6 7">
    <name type="scientific">Riccia fluitans</name>
    <dbReference type="NCBI Taxonomy" id="41844"/>
    <lineage>
        <taxon>Eukaryota</taxon>
        <taxon>Viridiplantae</taxon>
        <taxon>Streptophyta</taxon>
        <taxon>Embryophyta</taxon>
        <taxon>Marchantiophyta</taxon>
        <taxon>Marchantiopsida</taxon>
        <taxon>Marchantiidae</taxon>
        <taxon>Marchantiales</taxon>
        <taxon>Ricciaceae</taxon>
        <taxon>Riccia</taxon>
    </lineage>
</organism>
<dbReference type="PANTHER" id="PTHR47447:SF17">
    <property type="entry name" value="OS12G0638900 PROTEIN"/>
    <property type="match status" value="1"/>
</dbReference>
<evidence type="ECO:0000313" key="7">
    <source>
        <dbReference type="Proteomes" id="UP001605036"/>
    </source>
</evidence>
<dbReference type="InterPro" id="IPR002625">
    <property type="entry name" value="Smr_dom"/>
</dbReference>
<dbReference type="SUPFAM" id="SSF81901">
    <property type="entry name" value="HCP-like"/>
    <property type="match status" value="1"/>
</dbReference>
<feature type="domain" description="Smr" evidence="5">
    <location>
        <begin position="752"/>
        <end position="835"/>
    </location>
</feature>
<feature type="repeat" description="PPR" evidence="3">
    <location>
        <begin position="427"/>
        <end position="461"/>
    </location>
</feature>
<dbReference type="EMBL" id="JBHFFA010000004">
    <property type="protein sequence ID" value="KAL2629880.1"/>
    <property type="molecule type" value="Genomic_DNA"/>
</dbReference>
<evidence type="ECO:0000256" key="1">
    <source>
        <dbReference type="ARBA" id="ARBA00007626"/>
    </source>
</evidence>
<feature type="repeat" description="PPR" evidence="3">
    <location>
        <begin position="497"/>
        <end position="531"/>
    </location>
</feature>
<dbReference type="Pfam" id="PF12854">
    <property type="entry name" value="PPR_1"/>
    <property type="match status" value="1"/>
</dbReference>
<feature type="repeat" description="PPR" evidence="3">
    <location>
        <begin position="392"/>
        <end position="426"/>
    </location>
</feature>
<dbReference type="InterPro" id="IPR002885">
    <property type="entry name" value="PPR_rpt"/>
</dbReference>
<evidence type="ECO:0000313" key="6">
    <source>
        <dbReference type="EMBL" id="KAL2629880.1"/>
    </source>
</evidence>
<feature type="region of interest" description="Disordered" evidence="4">
    <location>
        <begin position="272"/>
        <end position="292"/>
    </location>
</feature>
<feature type="repeat" description="PPR" evidence="3">
    <location>
        <begin position="602"/>
        <end position="636"/>
    </location>
</feature>
<comment type="similarity">
    <text evidence="1">Belongs to the PPR family. P subfamily.</text>
</comment>
<evidence type="ECO:0000256" key="4">
    <source>
        <dbReference type="SAM" id="MobiDB-lite"/>
    </source>
</evidence>
<dbReference type="Pfam" id="PF13041">
    <property type="entry name" value="PPR_2"/>
    <property type="match status" value="2"/>
</dbReference>
<accession>A0ABD1YGU0</accession>
<dbReference type="PROSITE" id="PS51375">
    <property type="entry name" value="PPR"/>
    <property type="match status" value="8"/>
</dbReference>
<dbReference type="PANTHER" id="PTHR47447">
    <property type="entry name" value="OS03G0856100 PROTEIN"/>
    <property type="match status" value="1"/>
</dbReference>
<feature type="repeat" description="PPR" evidence="3">
    <location>
        <begin position="532"/>
        <end position="566"/>
    </location>
</feature>
<dbReference type="SMART" id="SM00463">
    <property type="entry name" value="SMR"/>
    <property type="match status" value="1"/>
</dbReference>
<sequence>MGTARIFINVFPGSKTNRNPAKIPSRDVSVILSSAAVKHQIAEEAGKTSVNVTSNSVDAGRTGKSAERTPSILDNAEAVGIHKLHNVTIISASPKDVGREASGGIAVHGDVAGLYPAFRDKVVKNSSAFGGDQPHTAVPAGTGDALKRDSSTDRFPLSLVCPSQDSIKSSRKSYDSVSNQTIFFGTLDAPVVVLQSHPEDVTCSDRNCPEASVAKCAQREAEREGCLNVKSIRPDGTGVQKQLGSYSRNSVSKGELNLGFIGSGRKWGSVGHSKSNFHSSRSRKEPGWENGSNEMVDQVSSILKRFGWTADTLAALAEYNTKLGAYHINEVLKHQREPFVAWEFFNWAKTQRGYKHDVRTYTTMIGILGRVRDFDSCNKLLQNMRKEGCEPSVVTFNRLIHSYGRANNLNEALRIFHHMQDVGCEPDRVTYCTLIDLHSKSGLHDIAMEICEKMWLVGFEPDTFSYTLIIHCLGKAGNLPAANKLFSEMIDRGCTPNLVTYNIMIDLHAKAGKYHMALKLYNDMQDAGHRPDKVTYNVIMEVLGHSGNPNEAEDVFYEMVREGWTGDSLTFGLLVNMWGLAGNVEKAREWFMKMLDTGLMPNAPTITSLLGAYLRAHQYEGAMHVLHSLAKWGLTPTLPTYILLLDSCTTCDRREDVESVLHLMRSSGHPAHFFLRHVLDTSVEESKAHIQHFFQGLRLEDQETKRGFADALIEFLCRTEHKAKAGHVWEVAMENNLYPLAISQKVPNSWTVDLHVMSKGTAVVALSRTLATLRERMLSTGVVPEKIEIVTGWGKHSRVSGFSLVKNAVQNMLGALGSPFYIDSTNAGCFVGAGQPLAEWLHQPDMDHKLAL</sequence>
<dbReference type="Pfam" id="PF13812">
    <property type="entry name" value="PPR_3"/>
    <property type="match status" value="1"/>
</dbReference>
<keyword evidence="7" id="KW-1185">Reference proteome</keyword>
<evidence type="ECO:0000256" key="2">
    <source>
        <dbReference type="ARBA" id="ARBA00022737"/>
    </source>
</evidence>
<feature type="repeat" description="PPR" evidence="3">
    <location>
        <begin position="567"/>
        <end position="601"/>
    </location>
</feature>
<dbReference type="Gene3D" id="3.30.1370.110">
    <property type="match status" value="1"/>
</dbReference>
<comment type="caution">
    <text evidence="6">The sequence shown here is derived from an EMBL/GenBank/DDBJ whole genome shotgun (WGS) entry which is preliminary data.</text>
</comment>
<protein>
    <recommendedName>
        <fullName evidence="5">Smr domain-containing protein</fullName>
    </recommendedName>
</protein>
<evidence type="ECO:0000256" key="3">
    <source>
        <dbReference type="PROSITE-ProRule" id="PRU00708"/>
    </source>
</evidence>
<dbReference type="InterPro" id="IPR036063">
    <property type="entry name" value="Smr_dom_sf"/>
</dbReference>
<dbReference type="Pfam" id="PF01535">
    <property type="entry name" value="PPR"/>
    <property type="match status" value="1"/>
</dbReference>
<dbReference type="AlphaFoldDB" id="A0ABD1YGU0"/>
<reference evidence="6 7" key="1">
    <citation type="submission" date="2024-09" db="EMBL/GenBank/DDBJ databases">
        <title>Chromosome-scale assembly of Riccia fluitans.</title>
        <authorList>
            <person name="Paukszto L."/>
            <person name="Sawicki J."/>
            <person name="Karawczyk K."/>
            <person name="Piernik-Szablinska J."/>
            <person name="Szczecinska M."/>
            <person name="Mazdziarz M."/>
        </authorList>
    </citation>
    <scope>NUCLEOTIDE SEQUENCE [LARGE SCALE GENOMIC DNA]</scope>
    <source>
        <strain evidence="6">Rf_01</strain>
        <tissue evidence="6">Aerial parts of the thallus</tissue>
    </source>
</reference>
<gene>
    <name evidence="6" type="ORF">R1flu_014566</name>
</gene>
<proteinExistence type="inferred from homology"/>
<dbReference type="InterPro" id="IPR011990">
    <property type="entry name" value="TPR-like_helical_dom_sf"/>
</dbReference>
<feature type="repeat" description="PPR" evidence="3">
    <location>
        <begin position="462"/>
        <end position="496"/>
    </location>
</feature>
<evidence type="ECO:0000259" key="5">
    <source>
        <dbReference type="PROSITE" id="PS50828"/>
    </source>
</evidence>
<dbReference type="PROSITE" id="PS50828">
    <property type="entry name" value="SMR"/>
    <property type="match status" value="1"/>
</dbReference>
<dbReference type="NCBIfam" id="TIGR00756">
    <property type="entry name" value="PPR"/>
    <property type="match status" value="6"/>
</dbReference>
<keyword evidence="2" id="KW-0677">Repeat</keyword>
<dbReference type="SUPFAM" id="SSF160443">
    <property type="entry name" value="SMR domain-like"/>
    <property type="match status" value="1"/>
</dbReference>
<feature type="repeat" description="PPR" evidence="3">
    <location>
        <begin position="357"/>
        <end position="391"/>
    </location>
</feature>
<dbReference type="Proteomes" id="UP001605036">
    <property type="component" value="Unassembled WGS sequence"/>
</dbReference>
<dbReference type="Gene3D" id="1.25.40.10">
    <property type="entry name" value="Tetratricopeptide repeat domain"/>
    <property type="match status" value="3"/>
</dbReference>